<dbReference type="EMBL" id="LR796164">
    <property type="protein sequence ID" value="CAB4122522.1"/>
    <property type="molecule type" value="Genomic_DNA"/>
</dbReference>
<feature type="region of interest" description="Disordered" evidence="1">
    <location>
        <begin position="55"/>
        <end position="74"/>
    </location>
</feature>
<organism evidence="2">
    <name type="scientific">uncultured Caudovirales phage</name>
    <dbReference type="NCBI Taxonomy" id="2100421"/>
    <lineage>
        <taxon>Viruses</taxon>
        <taxon>Duplodnaviria</taxon>
        <taxon>Heunggongvirae</taxon>
        <taxon>Uroviricota</taxon>
        <taxon>Caudoviricetes</taxon>
        <taxon>Peduoviridae</taxon>
        <taxon>Maltschvirus</taxon>
        <taxon>Maltschvirus maltsch</taxon>
    </lineage>
</organism>
<proteinExistence type="predicted"/>
<sequence>MLPDQYANAAARLEVIKDRAEMFMNRCGIVAKQATILKDGGEAAGPDVSDVHVPVPLGTVPAKKPKKKVATDGK</sequence>
<protein>
    <submittedName>
        <fullName evidence="2">Uncharacterized protein</fullName>
    </submittedName>
</protein>
<evidence type="ECO:0000256" key="1">
    <source>
        <dbReference type="SAM" id="MobiDB-lite"/>
    </source>
</evidence>
<name>A0A6J5KMV2_9CAUD</name>
<accession>A0A6J5KMV2</accession>
<gene>
    <name evidence="2" type="ORF">UFOVP36_58</name>
</gene>
<evidence type="ECO:0000313" key="2">
    <source>
        <dbReference type="EMBL" id="CAB4122522.1"/>
    </source>
</evidence>
<reference evidence="2" key="1">
    <citation type="submission" date="2020-04" db="EMBL/GenBank/DDBJ databases">
        <authorList>
            <person name="Chiriac C."/>
            <person name="Salcher M."/>
            <person name="Ghai R."/>
            <person name="Kavagutti S V."/>
        </authorList>
    </citation>
    <scope>NUCLEOTIDE SEQUENCE</scope>
</reference>